<gene>
    <name evidence="1" type="ORF">OS242_03030</name>
</gene>
<evidence type="ECO:0008006" key="3">
    <source>
        <dbReference type="Google" id="ProtNLM"/>
    </source>
</evidence>
<comment type="caution">
    <text evidence="1">The sequence shown here is derived from an EMBL/GenBank/DDBJ whole genome shotgun (WGS) entry which is preliminary data.</text>
</comment>
<name>A0ABT3WW88_9BACL</name>
<evidence type="ECO:0000313" key="1">
    <source>
        <dbReference type="EMBL" id="MCX7568935.1"/>
    </source>
</evidence>
<sequence length="40" mass="4332">MKKVLITMFVVLLGMGIVQADLQYSAADRDPGPLVIAQTK</sequence>
<dbReference type="Proteomes" id="UP001208017">
    <property type="component" value="Unassembled WGS sequence"/>
</dbReference>
<keyword evidence="2" id="KW-1185">Reference proteome</keyword>
<reference evidence="1 2" key="1">
    <citation type="submission" date="2022-11" db="EMBL/GenBank/DDBJ databases">
        <title>Study of microbial diversity in lake waters.</title>
        <authorList>
            <person name="Zhang J."/>
        </authorList>
    </citation>
    <scope>NUCLEOTIDE SEQUENCE [LARGE SCALE GENOMIC DNA]</scope>
    <source>
        <strain evidence="1 2">DT12</strain>
    </source>
</reference>
<dbReference type="RefSeq" id="WP_267150169.1">
    <property type="nucleotide sequence ID" value="NZ_JAPMLT010000001.1"/>
</dbReference>
<evidence type="ECO:0000313" key="2">
    <source>
        <dbReference type="Proteomes" id="UP001208017"/>
    </source>
</evidence>
<protein>
    <recommendedName>
        <fullName evidence="3">Phosphatase</fullName>
    </recommendedName>
</protein>
<dbReference type="EMBL" id="JAPMLT010000001">
    <property type="protein sequence ID" value="MCX7568935.1"/>
    <property type="molecule type" value="Genomic_DNA"/>
</dbReference>
<proteinExistence type="predicted"/>
<accession>A0ABT3WW88</accession>
<organism evidence="1 2">
    <name type="scientific">Tumebacillus lacus</name>
    <dbReference type="NCBI Taxonomy" id="2995335"/>
    <lineage>
        <taxon>Bacteria</taxon>
        <taxon>Bacillati</taxon>
        <taxon>Bacillota</taxon>
        <taxon>Bacilli</taxon>
        <taxon>Bacillales</taxon>
        <taxon>Alicyclobacillaceae</taxon>
        <taxon>Tumebacillus</taxon>
    </lineage>
</organism>